<evidence type="ECO:0000313" key="1">
    <source>
        <dbReference type="EMBL" id="ABS51937.1"/>
    </source>
</evidence>
<dbReference type="AlphaFoldDB" id="A7I0E8"/>
<keyword evidence="2" id="KW-1185">Reference proteome</keyword>
<dbReference type="EMBL" id="CP000776">
    <property type="protein sequence ID" value="ABS51937.1"/>
    <property type="molecule type" value="Genomic_DNA"/>
</dbReference>
<evidence type="ECO:0000313" key="2">
    <source>
        <dbReference type="Proteomes" id="UP000002407"/>
    </source>
</evidence>
<dbReference type="HOGENOM" id="CLU_3286432_0_0_7"/>
<reference evidence="2" key="1">
    <citation type="submission" date="2007-07" db="EMBL/GenBank/DDBJ databases">
        <title>Complete genome sequence of Campylobacter hominis ATCC BAA-381, a commensal isolated from the human gastrointestinal tract.</title>
        <authorList>
            <person name="Fouts D.E."/>
            <person name="Mongodin E.F."/>
            <person name="Puiu D."/>
            <person name="Sebastian Y."/>
            <person name="Miller W.G."/>
            <person name="Mandrell R.E."/>
            <person name="Nelson K.E."/>
        </authorList>
    </citation>
    <scope>NUCLEOTIDE SEQUENCE [LARGE SCALE GENOMIC DNA]</scope>
    <source>
        <strain evidence="2">ATCC BAA-381 / LMG 19568 / NCTC 13146 / CH001A</strain>
    </source>
</reference>
<name>A7I0E8_CAMHC</name>
<organism evidence="1 2">
    <name type="scientific">Campylobacter hominis (strain ATCC BAA-381 / DSM 21671 / CCUG 45161 / LMG 19568 / NCTC 13146 / CH001A)</name>
    <dbReference type="NCBI Taxonomy" id="360107"/>
    <lineage>
        <taxon>Bacteria</taxon>
        <taxon>Pseudomonadati</taxon>
        <taxon>Campylobacterota</taxon>
        <taxon>Epsilonproteobacteria</taxon>
        <taxon>Campylobacterales</taxon>
        <taxon>Campylobacteraceae</taxon>
        <taxon>Campylobacter</taxon>
    </lineage>
</organism>
<gene>
    <name evidence="1" type="ordered locus">CHAB381_0389</name>
</gene>
<accession>A7I0E8</accession>
<protein>
    <submittedName>
        <fullName evidence="1">Uncharacterized protein</fullName>
    </submittedName>
</protein>
<proteinExistence type="predicted"/>
<dbReference type="Proteomes" id="UP000002407">
    <property type="component" value="Chromosome"/>
</dbReference>
<dbReference type="KEGG" id="cha:CHAB381_0389"/>
<sequence length="40" mass="4604">MGLNPAYLTGYNFNTKFVIAKFECPNIKKELEKISIQNLL</sequence>